<dbReference type="SUPFAM" id="SSF52047">
    <property type="entry name" value="RNI-like"/>
    <property type="match status" value="1"/>
</dbReference>
<protein>
    <recommendedName>
        <fullName evidence="4">F-box domain-containing protein</fullName>
    </recommendedName>
</protein>
<feature type="compositionally biased region" description="Polar residues" evidence="1">
    <location>
        <begin position="41"/>
        <end position="50"/>
    </location>
</feature>
<dbReference type="AlphaFoldDB" id="A0AAD7DAG4"/>
<evidence type="ECO:0000256" key="1">
    <source>
        <dbReference type="SAM" id="MobiDB-lite"/>
    </source>
</evidence>
<feature type="compositionally biased region" description="Basic residues" evidence="1">
    <location>
        <begin position="1"/>
        <end position="10"/>
    </location>
</feature>
<dbReference type="Gene3D" id="3.80.10.10">
    <property type="entry name" value="Ribonuclease Inhibitor"/>
    <property type="match status" value="1"/>
</dbReference>
<dbReference type="EMBL" id="JARKIE010000113">
    <property type="protein sequence ID" value="KAJ7682854.1"/>
    <property type="molecule type" value="Genomic_DNA"/>
</dbReference>
<gene>
    <name evidence="2" type="ORF">B0H17DRAFT_1075127</name>
</gene>
<evidence type="ECO:0008006" key="4">
    <source>
        <dbReference type="Google" id="ProtNLM"/>
    </source>
</evidence>
<reference evidence="2" key="1">
    <citation type="submission" date="2023-03" db="EMBL/GenBank/DDBJ databases">
        <title>Massive genome expansion in bonnet fungi (Mycena s.s.) driven by repeated elements and novel gene families across ecological guilds.</title>
        <authorList>
            <consortium name="Lawrence Berkeley National Laboratory"/>
            <person name="Harder C.B."/>
            <person name="Miyauchi S."/>
            <person name="Viragh M."/>
            <person name="Kuo A."/>
            <person name="Thoen E."/>
            <person name="Andreopoulos B."/>
            <person name="Lu D."/>
            <person name="Skrede I."/>
            <person name="Drula E."/>
            <person name="Henrissat B."/>
            <person name="Morin E."/>
            <person name="Kohler A."/>
            <person name="Barry K."/>
            <person name="LaButti K."/>
            <person name="Morin E."/>
            <person name="Salamov A."/>
            <person name="Lipzen A."/>
            <person name="Mereny Z."/>
            <person name="Hegedus B."/>
            <person name="Baldrian P."/>
            <person name="Stursova M."/>
            <person name="Weitz H."/>
            <person name="Taylor A."/>
            <person name="Grigoriev I.V."/>
            <person name="Nagy L.G."/>
            <person name="Martin F."/>
            <person name="Kauserud H."/>
        </authorList>
    </citation>
    <scope>NUCLEOTIDE SEQUENCE</scope>
    <source>
        <strain evidence="2">CBHHK067</strain>
    </source>
</reference>
<sequence>MPKAAHRLSKSSHQLHTSHSSLNLPPGPGLLDDLESPLDSITTRSDTNPIQKPFGNLNLNSPAFIMSGFFPNDLLCLLLEGLVDDSPVLSQCALVNWDFNRAASRVLYSRVVLSPAFKPIERGSMDGSTALLSAASLPHNAPYVQVLRIGGYLSTRPMSSDPLQEALLTAVKAFESLRIVEILPETYNSELFTALLDEIKDRASLINLRVNSSCTDDARAPILAHIVGLRKLELKSSTRAILQLLPDWLGRLTSLKELHLTSNCGSVTPGVLRSFIPLLQNITAFSFGLSYSITDDDLFSFLGQLPCLETVQLQHYLQFKSPEDGTPMKCLRSLTVLHHPSDDLDNVDRICAWVIRAISGSPIERIQICCHEFDDSTFAPRSFDALIEHLSRTNSGTLRALDLGGWLISDSSVSLLFSTCVALEEFTAALDIAGFNMFTSLLPRMEHLHTAALQVYETFSASAEDAARLMQSNRTLRRLSINNLRTEGSWISQGDGVHFFVQEFGGPNTNDEVPVSPRAVAAAQHAPAMDVILEED</sequence>
<dbReference type="Proteomes" id="UP001221757">
    <property type="component" value="Unassembled WGS sequence"/>
</dbReference>
<proteinExistence type="predicted"/>
<feature type="region of interest" description="Disordered" evidence="1">
    <location>
        <begin position="1"/>
        <end position="53"/>
    </location>
</feature>
<accession>A0AAD7DAG4</accession>
<dbReference type="InterPro" id="IPR032675">
    <property type="entry name" value="LRR_dom_sf"/>
</dbReference>
<comment type="caution">
    <text evidence="2">The sequence shown here is derived from an EMBL/GenBank/DDBJ whole genome shotgun (WGS) entry which is preliminary data.</text>
</comment>
<evidence type="ECO:0000313" key="2">
    <source>
        <dbReference type="EMBL" id="KAJ7682854.1"/>
    </source>
</evidence>
<feature type="compositionally biased region" description="Low complexity" evidence="1">
    <location>
        <begin position="11"/>
        <end position="24"/>
    </location>
</feature>
<evidence type="ECO:0000313" key="3">
    <source>
        <dbReference type="Proteomes" id="UP001221757"/>
    </source>
</evidence>
<name>A0AAD7DAG4_MYCRO</name>
<keyword evidence="3" id="KW-1185">Reference proteome</keyword>
<organism evidence="2 3">
    <name type="scientific">Mycena rosella</name>
    <name type="common">Pink bonnet</name>
    <name type="synonym">Agaricus rosellus</name>
    <dbReference type="NCBI Taxonomy" id="1033263"/>
    <lineage>
        <taxon>Eukaryota</taxon>
        <taxon>Fungi</taxon>
        <taxon>Dikarya</taxon>
        <taxon>Basidiomycota</taxon>
        <taxon>Agaricomycotina</taxon>
        <taxon>Agaricomycetes</taxon>
        <taxon>Agaricomycetidae</taxon>
        <taxon>Agaricales</taxon>
        <taxon>Marasmiineae</taxon>
        <taxon>Mycenaceae</taxon>
        <taxon>Mycena</taxon>
    </lineage>
</organism>